<dbReference type="InterPro" id="IPR004344">
    <property type="entry name" value="TTL/TTLL_fam"/>
</dbReference>
<dbReference type="GO" id="GO:0015631">
    <property type="term" value="F:tubulin binding"/>
    <property type="evidence" value="ECO:0007669"/>
    <property type="project" value="TreeGrafter"/>
</dbReference>
<dbReference type="AlphaFoldDB" id="A0A7G2CUC6"/>
<feature type="compositionally biased region" description="Polar residues" evidence="4">
    <location>
        <begin position="314"/>
        <end position="328"/>
    </location>
</feature>
<evidence type="ECO:0000256" key="2">
    <source>
        <dbReference type="ARBA" id="ARBA00022741"/>
    </source>
</evidence>
<sequence length="1085" mass="122098">MENNTENVVPDVTETPSTDVTTTEIINNNNDENQEKAVSEPAAVPAVQTETITPTNDTKTNTNTTAAMHLYTPRQQSSGTAKKAKEESSERPPHRHADAKNYQPPVYKAKSPFIIRKQPPGTVPRHTASPPPPAEETINNKTVLVRTNDGRTVSRESSAPPSREVSQTPLEDHPSVARPVHPGGAAQPPKARLGSSDRPRVTRQRAGTSSVPVSAAAAYHAKGSSIGRTPAKGVTPRRVTPNTARPAMKREATPKSGAPPATETPNAYNSNLTSRKATRTATAPSHIRSTTPKTRRPDPSHTARMTALAKPEDPTNTTLQKAQTQKSVLTGRRSRPTRNIVNVSLSKYSLVRKVAAEMGFDVEETEAELNNYKFNLCWSDTVLPLTRITRFGNWQRSNHFPSMFLLCRKGHLGTTLGKMRRGLPSHFQFYPYTWTMRTERAQFMRYYAALRQKKLVKYFIVKPNSGCQGRGIVVTRDPYGTVEDLDNYIVQEYLPRPLLIEGRKFDLRVYVLLTSIREPSIFLFNDGLVRMCTEPYEAPTESNVKNTCKHLTNYAVNKHSAEYVFNTDIDHCDVGNKRNFKFFNQFLKNEGHDVDLFWSQVGFLVVKTIFAAQPQIRQVYDSCFPRNNDGYSCFEILGVDILVDHKLRPWLMEVNHTPSLATDTPLDLDIKGRLLRETWDIIDCRPEDYAVNRQKEREEFQKRNMPSWMRDQVQREEGKQREKERLARQEEQKEEEKEAGEQEAEKEMMGFVAEENTQDFMDLITERRRKEDKKLKDYFRVYPTENREYMLTYKTIRKLAESEAMVRGTAPPPPPAALQPNTNSERLRREMKDFSTMPINNNSNSASVQNSVSRGNRSRTPVGGKAVHRTRTPTYPMQGEGYKKIEQDMQRHRRRSSTHASDAPAAPSETKPTVAAVPENTKESEVENTKVEEAAVPVAEVPSHSTSSPKAESAKADDHPYVVPTETTKPAGGSPHSSPVKKKSLSPVKKNEPYRSTSKHITPVTGKKEEEQEREPSAATHSPTARRSSGGNSAPPKAVGKKTNTNLLTEEELQQLVSLEKQLVLEEENDPAPDEDDIESYNLDE</sequence>
<dbReference type="PROSITE" id="PS51221">
    <property type="entry name" value="TTL"/>
    <property type="match status" value="1"/>
</dbReference>
<feature type="compositionally biased region" description="Polar residues" evidence="4">
    <location>
        <begin position="1019"/>
        <end position="1032"/>
    </location>
</feature>
<feature type="compositionally biased region" description="Low complexity" evidence="4">
    <location>
        <begin position="1041"/>
        <end position="1062"/>
    </location>
</feature>
<feature type="compositionally biased region" description="Basic and acidic residues" evidence="4">
    <location>
        <begin position="920"/>
        <end position="933"/>
    </location>
</feature>
<protein>
    <submittedName>
        <fullName evidence="5">Tubulin-tyrosine ligase family, putative</fullName>
    </submittedName>
</protein>
<evidence type="ECO:0000256" key="3">
    <source>
        <dbReference type="ARBA" id="ARBA00022840"/>
    </source>
</evidence>
<keyword evidence="6" id="KW-1185">Reference proteome</keyword>
<dbReference type="PANTHER" id="PTHR12241">
    <property type="entry name" value="TUBULIN POLYGLUTAMYLASE"/>
    <property type="match status" value="1"/>
</dbReference>
<keyword evidence="2" id="KW-0547">Nucleotide-binding</keyword>
<feature type="compositionally biased region" description="Low complexity" evidence="4">
    <location>
        <begin position="49"/>
        <end position="65"/>
    </location>
</feature>
<gene>
    <name evidence="5" type="ORF">ADEAN_001038100</name>
</gene>
<feature type="compositionally biased region" description="Basic and acidic residues" evidence="4">
    <location>
        <begin position="83"/>
        <end position="99"/>
    </location>
</feature>
<keyword evidence="3" id="KW-0067">ATP-binding</keyword>
<accession>A0A7G2CUC6</accession>
<name>A0A7G2CUC6_9TRYP</name>
<feature type="compositionally biased region" description="Acidic residues" evidence="4">
    <location>
        <begin position="1065"/>
        <end position="1085"/>
    </location>
</feature>
<dbReference type="GO" id="GO:0000226">
    <property type="term" value="P:microtubule cytoskeleton organization"/>
    <property type="evidence" value="ECO:0007669"/>
    <property type="project" value="TreeGrafter"/>
</dbReference>
<dbReference type="Gene3D" id="3.30.470.20">
    <property type="entry name" value="ATP-grasp fold, B domain"/>
    <property type="match status" value="1"/>
</dbReference>
<dbReference type="Proteomes" id="UP000515908">
    <property type="component" value="Chromosome 28"/>
</dbReference>
<dbReference type="PANTHER" id="PTHR12241:SF157">
    <property type="entry name" value="LIGASE-LIKE PROTEIN, PUTATIVE-RELATED"/>
    <property type="match status" value="1"/>
</dbReference>
<dbReference type="Pfam" id="PF03133">
    <property type="entry name" value="TTL"/>
    <property type="match status" value="1"/>
</dbReference>
<dbReference type="SUPFAM" id="SSF56059">
    <property type="entry name" value="Glutathione synthetase ATP-binding domain-like"/>
    <property type="match status" value="1"/>
</dbReference>
<feature type="region of interest" description="Disordered" evidence="4">
    <location>
        <begin position="702"/>
        <end position="745"/>
    </location>
</feature>
<dbReference type="GO" id="GO:0070740">
    <property type="term" value="F:tubulin-glutamic acid ligase activity"/>
    <property type="evidence" value="ECO:0007669"/>
    <property type="project" value="TreeGrafter"/>
</dbReference>
<evidence type="ECO:0000256" key="4">
    <source>
        <dbReference type="SAM" id="MobiDB-lite"/>
    </source>
</evidence>
<dbReference type="GO" id="GO:0005524">
    <property type="term" value="F:ATP binding"/>
    <property type="evidence" value="ECO:0007669"/>
    <property type="project" value="UniProtKB-KW"/>
</dbReference>
<feature type="compositionally biased region" description="Basic and acidic residues" evidence="4">
    <location>
        <begin position="1006"/>
        <end position="1016"/>
    </location>
</feature>
<dbReference type="VEuPathDB" id="TriTrypDB:ADEAN_001038100"/>
<feature type="compositionally biased region" description="Low complexity" evidence="4">
    <location>
        <begin position="8"/>
        <end position="31"/>
    </location>
</feature>
<proteinExistence type="predicted"/>
<dbReference type="GO" id="GO:0036064">
    <property type="term" value="C:ciliary basal body"/>
    <property type="evidence" value="ECO:0007669"/>
    <property type="project" value="TreeGrafter"/>
</dbReference>
<feature type="region of interest" description="Disordered" evidence="4">
    <location>
        <begin position="804"/>
        <end position="1085"/>
    </location>
</feature>
<feature type="compositionally biased region" description="Basic and acidic residues" evidence="4">
    <location>
        <begin position="881"/>
        <end position="890"/>
    </location>
</feature>
<evidence type="ECO:0000256" key="1">
    <source>
        <dbReference type="ARBA" id="ARBA00022598"/>
    </source>
</evidence>
<feature type="compositionally biased region" description="Low complexity" evidence="4">
    <location>
        <begin position="840"/>
        <end position="853"/>
    </location>
</feature>
<organism evidence="5 6">
    <name type="scientific">Angomonas deanei</name>
    <dbReference type="NCBI Taxonomy" id="59799"/>
    <lineage>
        <taxon>Eukaryota</taxon>
        <taxon>Discoba</taxon>
        <taxon>Euglenozoa</taxon>
        <taxon>Kinetoplastea</taxon>
        <taxon>Metakinetoplastina</taxon>
        <taxon>Trypanosomatida</taxon>
        <taxon>Trypanosomatidae</taxon>
        <taxon>Strigomonadinae</taxon>
        <taxon>Angomonas</taxon>
    </lineage>
</organism>
<feature type="region of interest" description="Disordered" evidence="4">
    <location>
        <begin position="1"/>
        <end position="335"/>
    </location>
</feature>
<dbReference type="EMBL" id="LR877172">
    <property type="protein sequence ID" value="CAD2222827.1"/>
    <property type="molecule type" value="Genomic_DNA"/>
</dbReference>
<reference evidence="5 6" key="1">
    <citation type="submission" date="2020-08" db="EMBL/GenBank/DDBJ databases">
        <authorList>
            <person name="Newling K."/>
            <person name="Davey J."/>
            <person name="Forrester S."/>
        </authorList>
    </citation>
    <scope>NUCLEOTIDE SEQUENCE [LARGE SCALE GENOMIC DNA]</scope>
    <source>
        <strain evidence="6">Crithidia deanei Carvalho (ATCC PRA-265)</strain>
    </source>
</reference>
<evidence type="ECO:0000313" key="5">
    <source>
        <dbReference type="EMBL" id="CAD2222827.1"/>
    </source>
</evidence>
<feature type="compositionally biased region" description="Polar residues" evidence="4">
    <location>
        <begin position="155"/>
        <end position="169"/>
    </location>
</feature>
<feature type="compositionally biased region" description="Polar residues" evidence="4">
    <location>
        <begin position="263"/>
        <end position="292"/>
    </location>
</feature>
<keyword evidence="1 5" id="KW-0436">Ligase</keyword>
<feature type="compositionally biased region" description="Basic and acidic residues" evidence="4">
    <location>
        <begin position="712"/>
        <end position="745"/>
    </location>
</feature>
<evidence type="ECO:0000313" key="6">
    <source>
        <dbReference type="Proteomes" id="UP000515908"/>
    </source>
</evidence>